<protein>
    <recommendedName>
        <fullName evidence="2">beta-fructofuranosidase</fullName>
        <ecNumber evidence="2">3.2.1.26</ecNumber>
    </recommendedName>
</protein>
<dbReference type="InterPro" id="IPR029056">
    <property type="entry name" value="Ribokinase-like"/>
</dbReference>
<evidence type="ECO:0000313" key="9">
    <source>
        <dbReference type="Proteomes" id="UP000713596"/>
    </source>
</evidence>
<keyword evidence="4" id="KW-0326">Glycosidase</keyword>
<dbReference type="InterPro" id="IPR051214">
    <property type="entry name" value="GH32_Enzymes"/>
</dbReference>
<dbReference type="InterPro" id="IPR013189">
    <property type="entry name" value="Glyco_hydro_32_C"/>
</dbReference>
<dbReference type="SUPFAM" id="SSF53850">
    <property type="entry name" value="Periplasmic binding protein-like II"/>
    <property type="match status" value="1"/>
</dbReference>
<name>A0A948T1R9_9FIRM</name>
<dbReference type="CDD" id="cd08996">
    <property type="entry name" value="GH32_FFase"/>
    <property type="match status" value="1"/>
</dbReference>
<evidence type="ECO:0000259" key="7">
    <source>
        <dbReference type="Pfam" id="PF08244"/>
    </source>
</evidence>
<reference evidence="8" key="2">
    <citation type="submission" date="2021-04" db="EMBL/GenBank/DDBJ databases">
        <authorList>
            <person name="Gilroy R."/>
        </authorList>
    </citation>
    <scope>NUCLEOTIDE SEQUENCE</scope>
    <source>
        <strain evidence="8">B5_2728</strain>
    </source>
</reference>
<comment type="similarity">
    <text evidence="1">Belongs to the glycosyl hydrolase 32 family.</text>
</comment>
<evidence type="ECO:0000256" key="4">
    <source>
        <dbReference type="ARBA" id="ARBA00023295"/>
    </source>
</evidence>
<feature type="domain" description="Glycosyl hydrolase family 32 C-terminal" evidence="7">
    <location>
        <begin position="639"/>
        <end position="732"/>
    </location>
</feature>
<dbReference type="Gene3D" id="3.40.190.10">
    <property type="entry name" value="Periplasmic binding protein-like II"/>
    <property type="match status" value="2"/>
</dbReference>
<reference evidence="8" key="1">
    <citation type="journal article" date="2021" name="PeerJ">
        <title>Extensive microbial diversity within the chicken gut microbiome revealed by metagenomics and culture.</title>
        <authorList>
            <person name="Gilroy R."/>
            <person name="Ravi A."/>
            <person name="Getino M."/>
            <person name="Pursley I."/>
            <person name="Horton D.L."/>
            <person name="Alikhan N.F."/>
            <person name="Baker D."/>
            <person name="Gharbi K."/>
            <person name="Hall N."/>
            <person name="Watson M."/>
            <person name="Adriaenssens E.M."/>
            <person name="Foster-Nyarko E."/>
            <person name="Jarju S."/>
            <person name="Secka A."/>
            <person name="Antonio M."/>
            <person name="Oren A."/>
            <person name="Chaudhuri R.R."/>
            <person name="La Ragione R."/>
            <person name="Hildebrand F."/>
            <person name="Pallen M.J."/>
        </authorList>
    </citation>
    <scope>NUCLEOTIDE SEQUENCE</scope>
    <source>
        <strain evidence="8">B5_2728</strain>
    </source>
</reference>
<dbReference type="PROSITE" id="PS00609">
    <property type="entry name" value="GLYCOSYL_HYDROL_F32"/>
    <property type="match status" value="1"/>
</dbReference>
<dbReference type="InterPro" id="IPR018053">
    <property type="entry name" value="Glyco_hydro_32_AS"/>
</dbReference>
<feature type="domain" description="Glycosyl hydrolase family 32 N-terminal" evidence="6">
    <location>
        <begin position="321"/>
        <end position="631"/>
    </location>
</feature>
<dbReference type="InterPro" id="IPR001362">
    <property type="entry name" value="Glyco_hydro_32"/>
</dbReference>
<dbReference type="Gene3D" id="2.115.10.20">
    <property type="entry name" value="Glycosyl hydrolase domain, family 43"/>
    <property type="match status" value="1"/>
</dbReference>
<dbReference type="Pfam" id="PF08244">
    <property type="entry name" value="Glyco_hydro_32C"/>
    <property type="match status" value="1"/>
</dbReference>
<evidence type="ECO:0000256" key="2">
    <source>
        <dbReference type="ARBA" id="ARBA00012758"/>
    </source>
</evidence>
<dbReference type="AlphaFoldDB" id="A0A948T1R9"/>
<dbReference type="PANTHER" id="PTHR43101:SF1">
    <property type="entry name" value="BETA-FRUCTOSIDASE"/>
    <property type="match status" value="1"/>
</dbReference>
<dbReference type="SUPFAM" id="SSF53613">
    <property type="entry name" value="Ribokinase-like"/>
    <property type="match status" value="1"/>
</dbReference>
<dbReference type="GO" id="GO:0004564">
    <property type="term" value="F:beta-fructofuranosidase activity"/>
    <property type="evidence" value="ECO:0007669"/>
    <property type="project" value="UniProtKB-EC"/>
</dbReference>
<dbReference type="EC" id="3.2.1.26" evidence="2"/>
<accession>A0A948T1R9</accession>
<evidence type="ECO:0000256" key="3">
    <source>
        <dbReference type="ARBA" id="ARBA00022801"/>
    </source>
</evidence>
<evidence type="ECO:0000313" key="8">
    <source>
        <dbReference type="EMBL" id="MBU3805651.1"/>
    </source>
</evidence>
<dbReference type="InterPro" id="IPR013148">
    <property type="entry name" value="Glyco_hydro_32_N"/>
</dbReference>
<dbReference type="Gene3D" id="2.60.120.560">
    <property type="entry name" value="Exo-inulinase, domain 1"/>
    <property type="match status" value="1"/>
</dbReference>
<dbReference type="SMART" id="SM00640">
    <property type="entry name" value="Glyco_32"/>
    <property type="match status" value="1"/>
</dbReference>
<evidence type="ECO:0000259" key="6">
    <source>
        <dbReference type="Pfam" id="PF00251"/>
    </source>
</evidence>
<comment type="caution">
    <text evidence="8">The sequence shown here is derived from an EMBL/GenBank/DDBJ whole genome shotgun (WGS) entry which is preliminary data.</text>
</comment>
<dbReference type="EMBL" id="JAHLFP010000013">
    <property type="protein sequence ID" value="MBU3805651.1"/>
    <property type="molecule type" value="Genomic_DNA"/>
</dbReference>
<organism evidence="8 9">
    <name type="scientific">Candidatus Allofournierella pullistercoris</name>
    <dbReference type="NCBI Taxonomy" id="2838597"/>
    <lineage>
        <taxon>Bacteria</taxon>
        <taxon>Bacillati</taxon>
        <taxon>Bacillota</taxon>
        <taxon>Clostridia</taxon>
        <taxon>Eubacteriales</taxon>
        <taxon>Oscillospiraceae</taxon>
        <taxon>Allofournierella</taxon>
    </lineage>
</organism>
<evidence type="ECO:0000256" key="1">
    <source>
        <dbReference type="ARBA" id="ARBA00009902"/>
    </source>
</evidence>
<keyword evidence="3" id="KW-0378">Hydrolase</keyword>
<dbReference type="Proteomes" id="UP000713596">
    <property type="component" value="Unassembled WGS sequence"/>
</dbReference>
<dbReference type="Pfam" id="PF00251">
    <property type="entry name" value="Glyco_hydro_32N"/>
    <property type="match status" value="1"/>
</dbReference>
<dbReference type="InterPro" id="IPR013320">
    <property type="entry name" value="ConA-like_dom_sf"/>
</dbReference>
<feature type="chain" id="PRO_5039489553" description="beta-fructofuranosidase" evidence="5">
    <location>
        <begin position="22"/>
        <end position="806"/>
    </location>
</feature>
<dbReference type="InterPro" id="IPR023296">
    <property type="entry name" value="Glyco_hydro_beta-prop_sf"/>
</dbReference>
<sequence length="806" mass="90895">MKRFVALATLMAFTLSLTACGGGNAAPTESTTNIEQLVSEYGFQWADTSAPILNDAGAQAITFNVYSSKNASALDYNDMKIMQDLKANTNVTVNWENVSESVYSEQKNLIFGNASNRPDAIYHAGMSPGEVIRYAQRNVLLPISDYLEYMPNFSKILEEPPDIRAQLTSEDGKIYTLPRVEEMGLLQNPNLLFLNKNWTKQAIDAGVVTGITEADLVDGLTLTSDQMEDILAYFRDNDMNGNGKTDDERPLSLVYNNWQGNQCDLYGMFGLNDNLEHRVVVDGKVTYTVQDERFKDTLHQAREFESRYGPMIPEEQRPVYHLTPTIGWMNDPNGFSYYKGEYHLFYQYHPYSTEWGPMHWGHAKTRDFLHWERLPTALAPDEEYDQHGCFSGSAVELPDALQMLVYTAVRKHLSDDGRITETQTQALAVGDGVNYEKWPANPVLTADDLPQGGSPVDFRDPKAWREPDGSYRLVVANRTPDGSGAVLLYRSDDGFRWTLVGTVDASQNQYGQMWECPDFFPLDGKWVLLVSPQEMSPIGLEFHAGHATLCLIGNYDAETNSFTRESVQAIDYGIDFYAPQTVLTPDGRRIMIGWMQNWNTLSCKPRDGRWFGQMSIPRKLSIRDGRLYQMPVRELYHSFRINVAKDGEYVTSIRYRPNTSILKIDRTRSGSNADVVHTRSLLVRPQDGHIKLRILLDRCSVEVFVNDGEQAVTASIITRQSAGSISFDATGSVLMDVEKYDIDLNRKGDTFCACVLNFLLNHGLDGLTEDDLTRMLHFANTAAYLVTTRKGAIRSMPTPEQVLELM</sequence>
<dbReference type="PANTHER" id="PTHR43101">
    <property type="entry name" value="BETA-FRUCTOSIDASE"/>
    <property type="match status" value="1"/>
</dbReference>
<keyword evidence="5" id="KW-0732">Signal</keyword>
<evidence type="ECO:0000256" key="5">
    <source>
        <dbReference type="SAM" id="SignalP"/>
    </source>
</evidence>
<gene>
    <name evidence="8" type="ORF">H9882_01935</name>
</gene>
<feature type="signal peptide" evidence="5">
    <location>
        <begin position="1"/>
        <end position="21"/>
    </location>
</feature>
<proteinExistence type="inferred from homology"/>
<dbReference type="PROSITE" id="PS51257">
    <property type="entry name" value="PROKAR_LIPOPROTEIN"/>
    <property type="match status" value="1"/>
</dbReference>
<dbReference type="SUPFAM" id="SSF75005">
    <property type="entry name" value="Arabinanase/levansucrase/invertase"/>
    <property type="match status" value="1"/>
</dbReference>
<dbReference type="GO" id="GO:0005975">
    <property type="term" value="P:carbohydrate metabolic process"/>
    <property type="evidence" value="ECO:0007669"/>
    <property type="project" value="InterPro"/>
</dbReference>
<dbReference type="SUPFAM" id="SSF49899">
    <property type="entry name" value="Concanavalin A-like lectins/glucanases"/>
    <property type="match status" value="1"/>
</dbReference>